<protein>
    <submittedName>
        <fullName evidence="3">Uncharacterized protein</fullName>
    </submittedName>
</protein>
<proteinExistence type="predicted"/>
<organism evidence="3">
    <name type="scientific">Tolypothrix bouteillei VB521301</name>
    <dbReference type="NCBI Taxonomy" id="1479485"/>
    <lineage>
        <taxon>Bacteria</taxon>
        <taxon>Bacillati</taxon>
        <taxon>Cyanobacteriota</taxon>
        <taxon>Cyanophyceae</taxon>
        <taxon>Nostocales</taxon>
        <taxon>Tolypothrichaceae</taxon>
        <taxon>Tolypothrix</taxon>
    </lineage>
</organism>
<name>A0A0C1QRX7_9CYAN</name>
<dbReference type="STRING" id="1479485.DA73_0235190"/>
<reference evidence="3" key="1">
    <citation type="journal article" date="2015" name="Genome Announc.">
        <title>Draft Genome Sequence of Tolypothrix boutellei Strain VB521301.</title>
        <authorList>
            <person name="Chandrababunaidu M.M."/>
            <person name="Singh D."/>
            <person name="Sen D."/>
            <person name="Bhan S."/>
            <person name="Das S."/>
            <person name="Gupta A."/>
            <person name="Adhikary S.P."/>
            <person name="Tripathy S."/>
        </authorList>
    </citation>
    <scope>NUCLEOTIDE SEQUENCE</scope>
    <source>
        <strain evidence="3">VB521301</strain>
    </source>
</reference>
<evidence type="ECO:0000313" key="3">
    <source>
        <dbReference type="EMBL" id="KIE06598.1"/>
    </source>
</evidence>
<sequence length="122" mass="13192">MSRTVWIVLGISSIVAAVSLLVQAPDVFATRPPDKQLEFILFLAGLVGLCGTFAVACFFPKSHPITLRIIGAIGVVSCVFSIYSSFQDRSLNWIGVASRLSIVLGFWLPGSIYLLLKGKMTT</sequence>
<keyword evidence="4" id="KW-1185">Reference proteome</keyword>
<feature type="transmembrane region" description="Helical" evidence="1">
    <location>
        <begin position="66"/>
        <end position="86"/>
    </location>
</feature>
<evidence type="ECO:0000313" key="2">
    <source>
        <dbReference type="EMBL" id="KAF3890080.1"/>
    </source>
</evidence>
<dbReference type="OrthoDB" id="495373at2"/>
<feature type="transmembrane region" description="Helical" evidence="1">
    <location>
        <begin position="92"/>
        <end position="116"/>
    </location>
</feature>
<keyword evidence="1" id="KW-1133">Transmembrane helix</keyword>
<comment type="caution">
    <text evidence="3">The sequence shown here is derived from an EMBL/GenBank/DDBJ whole genome shotgun (WGS) entry which is preliminary data.</text>
</comment>
<dbReference type="EMBL" id="JHEG04000001">
    <property type="protein sequence ID" value="KAF3890080.1"/>
    <property type="molecule type" value="Genomic_DNA"/>
</dbReference>
<evidence type="ECO:0000256" key="1">
    <source>
        <dbReference type="SAM" id="Phobius"/>
    </source>
</evidence>
<keyword evidence="1" id="KW-0812">Transmembrane</keyword>
<evidence type="ECO:0000313" key="4">
    <source>
        <dbReference type="Proteomes" id="UP000029738"/>
    </source>
</evidence>
<dbReference type="EMBL" id="JHEG02000059">
    <property type="protein sequence ID" value="KIE06598.1"/>
    <property type="molecule type" value="Genomic_DNA"/>
</dbReference>
<accession>A0A0C1QRX7</accession>
<dbReference type="RefSeq" id="WP_050046501.1">
    <property type="nucleotide sequence ID" value="NZ_JHEG04000001.1"/>
</dbReference>
<feature type="transmembrane region" description="Helical" evidence="1">
    <location>
        <begin position="39"/>
        <end position="59"/>
    </location>
</feature>
<keyword evidence="1" id="KW-0472">Membrane</keyword>
<gene>
    <name evidence="3" type="ORF">DA73_0235190</name>
    <name evidence="2" type="ORF">DA73_0400034960</name>
</gene>
<dbReference type="Proteomes" id="UP000029738">
    <property type="component" value="Unassembled WGS sequence"/>
</dbReference>
<reference evidence="2" key="2">
    <citation type="submission" date="2019-11" db="EMBL/GenBank/DDBJ databases">
        <title>Improved Assembly of Tolypothrix boutellei genome.</title>
        <authorList>
            <person name="Sarangi A.N."/>
            <person name="Mukherjee M."/>
            <person name="Ghosh S."/>
            <person name="Singh D."/>
            <person name="Das A."/>
            <person name="Kant S."/>
            <person name="Prusty A."/>
            <person name="Tripathy S."/>
        </authorList>
    </citation>
    <scope>NUCLEOTIDE SEQUENCE</scope>
    <source>
        <strain evidence="2">VB521301</strain>
    </source>
</reference>
<dbReference type="AlphaFoldDB" id="A0A0C1QRX7"/>